<evidence type="ECO:0008006" key="4">
    <source>
        <dbReference type="Google" id="ProtNLM"/>
    </source>
</evidence>
<name>A0A7S4CJW8_9EUGL</name>
<feature type="compositionally biased region" description="Basic and acidic residues" evidence="1">
    <location>
        <begin position="426"/>
        <end position="437"/>
    </location>
</feature>
<feature type="compositionally biased region" description="Basic residues" evidence="1">
    <location>
        <begin position="411"/>
        <end position="425"/>
    </location>
</feature>
<evidence type="ECO:0000256" key="2">
    <source>
        <dbReference type="SAM" id="SignalP"/>
    </source>
</evidence>
<accession>A0A7S4CJW8</accession>
<protein>
    <recommendedName>
        <fullName evidence="4">ParB/Sulfiredoxin domain-containing protein</fullName>
    </recommendedName>
</protein>
<proteinExistence type="predicted"/>
<evidence type="ECO:0000256" key="1">
    <source>
        <dbReference type="SAM" id="MobiDB-lite"/>
    </source>
</evidence>
<keyword evidence="2" id="KW-0732">Signal</keyword>
<feature type="chain" id="PRO_5031242521" description="ParB/Sulfiredoxin domain-containing protein" evidence="2">
    <location>
        <begin position="19"/>
        <end position="501"/>
    </location>
</feature>
<gene>
    <name evidence="3" type="ORF">EGYM00163_LOCUS10308</name>
</gene>
<sequence>MSGAPLLLPVGLMTGAAAAVVALIRSRMDDSSPVPVTSPMIAVLDTAVAAYTLIPSADRTLYTGFLDFADLINRGCEFRPLDSNRVLNQAFVQEMVAANKQQMQEHNAFRDFGPISVVVISTDATRTFYIVDGWHRCVAMRRLVPLGRTIPIHLGVKVVPTEAQAVAELRLCRTMCPSDPRDVFASQAMAEAAAAVLAALRQHFTAPDMWHDVAASQDGISPEDPKPPYLNQRLVFGLLKDSELLEGGLSPAEIVERLKEMNSVLDDLGKKSSSRLGPNVTADMLKKAQAFGCFLGFLRPDALRWGALRDRLPGVKKKRLQSDQASVISDDVPATQEIQNNRFRIEDDPFAAAMLADVGYQDLGGSPTPTRVPKRRESSFTTTPSKTLKFESVDPDLLNAILMGEKQPKGFWRHRPRLMRPRKPKPQPERSASEKTPRAKKRGPSALAGTDVPRYPGPPPRSLRPVSLAPTQTILETPRKRRRQSAESQELEVVVPMSLVE</sequence>
<reference evidence="3" key="1">
    <citation type="submission" date="2021-01" db="EMBL/GenBank/DDBJ databases">
        <authorList>
            <person name="Corre E."/>
            <person name="Pelletier E."/>
            <person name="Niang G."/>
            <person name="Scheremetjew M."/>
            <person name="Finn R."/>
            <person name="Kale V."/>
            <person name="Holt S."/>
            <person name="Cochrane G."/>
            <person name="Meng A."/>
            <person name="Brown T."/>
            <person name="Cohen L."/>
        </authorList>
    </citation>
    <scope>NUCLEOTIDE SEQUENCE</scope>
    <source>
        <strain evidence="3">CCMP1594</strain>
    </source>
</reference>
<feature type="region of interest" description="Disordered" evidence="1">
    <location>
        <begin position="361"/>
        <end position="383"/>
    </location>
</feature>
<dbReference type="AlphaFoldDB" id="A0A7S4CJW8"/>
<organism evidence="3">
    <name type="scientific">Eutreptiella gymnastica</name>
    <dbReference type="NCBI Taxonomy" id="73025"/>
    <lineage>
        <taxon>Eukaryota</taxon>
        <taxon>Discoba</taxon>
        <taxon>Euglenozoa</taxon>
        <taxon>Euglenida</taxon>
        <taxon>Spirocuta</taxon>
        <taxon>Euglenophyceae</taxon>
        <taxon>Eutreptiales</taxon>
        <taxon>Eutreptiaceae</taxon>
        <taxon>Eutreptiella</taxon>
    </lineage>
</organism>
<feature type="signal peptide" evidence="2">
    <location>
        <begin position="1"/>
        <end position="18"/>
    </location>
</feature>
<evidence type="ECO:0000313" key="3">
    <source>
        <dbReference type="EMBL" id="CAE0799187.1"/>
    </source>
</evidence>
<feature type="region of interest" description="Disordered" evidence="1">
    <location>
        <begin position="408"/>
        <end position="501"/>
    </location>
</feature>
<dbReference type="EMBL" id="HBJA01031141">
    <property type="protein sequence ID" value="CAE0799187.1"/>
    <property type="molecule type" value="Transcribed_RNA"/>
</dbReference>